<feature type="region of interest" description="Disordered" evidence="1">
    <location>
        <begin position="169"/>
        <end position="205"/>
    </location>
</feature>
<keyword evidence="4" id="KW-1185">Reference proteome</keyword>
<feature type="compositionally biased region" description="Low complexity" evidence="1">
    <location>
        <begin position="180"/>
        <end position="205"/>
    </location>
</feature>
<keyword evidence="2" id="KW-1133">Transmembrane helix</keyword>
<dbReference type="EMBL" id="BNCO01000054">
    <property type="protein sequence ID" value="GIL62919.1"/>
    <property type="molecule type" value="Genomic_DNA"/>
</dbReference>
<keyword evidence="2" id="KW-0472">Membrane</keyword>
<feature type="transmembrane region" description="Helical" evidence="2">
    <location>
        <begin position="43"/>
        <end position="64"/>
    </location>
</feature>
<evidence type="ECO:0000313" key="3">
    <source>
        <dbReference type="EMBL" id="GIL62919.1"/>
    </source>
</evidence>
<reference evidence="3" key="1">
    <citation type="journal article" date="2021" name="Proc. Natl. Acad. Sci. U.S.A.">
        <title>Three genomes in the algal genus Volvox reveal the fate of a haploid sex-determining region after a transition to homothallism.</title>
        <authorList>
            <person name="Yamamoto K."/>
            <person name="Hamaji T."/>
            <person name="Kawai-Toyooka H."/>
            <person name="Matsuzaki R."/>
            <person name="Takahashi F."/>
            <person name="Nishimura Y."/>
            <person name="Kawachi M."/>
            <person name="Noguchi H."/>
            <person name="Minakuchi Y."/>
            <person name="Umen J.G."/>
            <person name="Toyoda A."/>
            <person name="Nozaki H."/>
        </authorList>
    </citation>
    <scope>NUCLEOTIDE SEQUENCE</scope>
    <source>
        <strain evidence="3">NIES-3780</strain>
    </source>
</reference>
<evidence type="ECO:0000256" key="2">
    <source>
        <dbReference type="SAM" id="Phobius"/>
    </source>
</evidence>
<proteinExistence type="predicted"/>
<comment type="caution">
    <text evidence="3">The sequence shown here is derived from an EMBL/GenBank/DDBJ whole genome shotgun (WGS) entry which is preliminary data.</text>
</comment>
<evidence type="ECO:0000313" key="4">
    <source>
        <dbReference type="Proteomes" id="UP000747399"/>
    </source>
</evidence>
<gene>
    <name evidence="3" type="ORF">Vafri_17123</name>
</gene>
<organism evidence="3 4">
    <name type="scientific">Volvox africanus</name>
    <dbReference type="NCBI Taxonomy" id="51714"/>
    <lineage>
        <taxon>Eukaryota</taxon>
        <taxon>Viridiplantae</taxon>
        <taxon>Chlorophyta</taxon>
        <taxon>core chlorophytes</taxon>
        <taxon>Chlorophyceae</taxon>
        <taxon>CS clade</taxon>
        <taxon>Chlamydomonadales</taxon>
        <taxon>Volvocaceae</taxon>
        <taxon>Volvox</taxon>
    </lineage>
</organism>
<protein>
    <submittedName>
        <fullName evidence="3">Uncharacterized protein</fullName>
    </submittedName>
</protein>
<name>A0A8J4BIM5_9CHLO</name>
<feature type="non-terminal residue" evidence="3">
    <location>
        <position position="205"/>
    </location>
</feature>
<dbReference type="Proteomes" id="UP000747399">
    <property type="component" value="Unassembled WGS sequence"/>
</dbReference>
<dbReference type="AlphaFoldDB" id="A0A8J4BIM5"/>
<evidence type="ECO:0000256" key="1">
    <source>
        <dbReference type="SAM" id="MobiDB-lite"/>
    </source>
</evidence>
<sequence length="205" mass="20866">MPSPRPTIPRSGSAGTSAAAALALRNQLHMGCTRNNDCGKLKAATSLVFGLALLSGMSLLYEVLLWRAGHSGLRPDSQIVCALEYIQERKKAAVRIVRPTGANSPTFSGGTGVMCAANRPGANTNGERSNRGLRVEAGRERLRSGNGSDSGGSVASRLGTALHAVVGRVRGSKGRNKRTAAAAAPAGPDGMNAAANEGAAAAIPP</sequence>
<accession>A0A8J4BIM5</accession>
<keyword evidence="2" id="KW-0812">Transmembrane</keyword>